<evidence type="ECO:0000313" key="10">
    <source>
        <dbReference type="EMBL" id="SUX34634.1"/>
    </source>
</evidence>
<dbReference type="AlphaFoldDB" id="A0A1R0MXA2"/>
<dbReference type="SUPFAM" id="SSF161098">
    <property type="entry name" value="MetI-like"/>
    <property type="match status" value="1"/>
</dbReference>
<evidence type="ECO:0000313" key="14">
    <source>
        <dbReference type="Proteomes" id="UP000275777"/>
    </source>
</evidence>
<keyword evidence="4 7" id="KW-0812">Transmembrane</keyword>
<evidence type="ECO:0000256" key="2">
    <source>
        <dbReference type="ARBA" id="ARBA00022448"/>
    </source>
</evidence>
<evidence type="ECO:0000313" key="9">
    <source>
        <dbReference type="EMBL" id="OVE50097.1"/>
    </source>
</evidence>
<dbReference type="OMA" id="IPMWWFG"/>
<dbReference type="EMBL" id="LR134182">
    <property type="protein sequence ID" value="VEB45728.1"/>
    <property type="molecule type" value="Genomic_DNA"/>
</dbReference>
<dbReference type="InterPro" id="IPR035906">
    <property type="entry name" value="MetI-like_sf"/>
</dbReference>
<feature type="transmembrane region" description="Helical" evidence="7">
    <location>
        <begin position="133"/>
        <end position="161"/>
    </location>
</feature>
<proteinExistence type="inferred from homology"/>
<keyword evidence="2 7" id="KW-0813">Transport</keyword>
<dbReference type="GO" id="GO:0055085">
    <property type="term" value="P:transmembrane transport"/>
    <property type="evidence" value="ECO:0007669"/>
    <property type="project" value="InterPro"/>
</dbReference>
<evidence type="ECO:0000313" key="11">
    <source>
        <dbReference type="EMBL" id="VEB45728.1"/>
    </source>
</evidence>
<dbReference type="Proteomes" id="UP000254029">
    <property type="component" value="Unassembled WGS sequence"/>
</dbReference>
<evidence type="ECO:0000256" key="1">
    <source>
        <dbReference type="ARBA" id="ARBA00004651"/>
    </source>
</evidence>
<keyword evidence="6 7" id="KW-0472">Membrane</keyword>
<evidence type="ECO:0000313" key="12">
    <source>
        <dbReference type="Proteomes" id="UP000196342"/>
    </source>
</evidence>
<dbReference type="GO" id="GO:0005886">
    <property type="term" value="C:plasma membrane"/>
    <property type="evidence" value="ECO:0007669"/>
    <property type="project" value="UniProtKB-SubCell"/>
</dbReference>
<feature type="transmembrane region" description="Helical" evidence="7">
    <location>
        <begin position="100"/>
        <end position="121"/>
    </location>
</feature>
<accession>A0A1R0MXA2</accession>
<gene>
    <name evidence="9" type="primary">oppB</name>
    <name evidence="9" type="ORF">CBW21_02245</name>
    <name evidence="10" type="ORF">NCTC8684_03573</name>
    <name evidence="11" type="ORF">NCTC9695_06260</name>
</gene>
<dbReference type="Pfam" id="PF00528">
    <property type="entry name" value="BPD_transp_1"/>
    <property type="match status" value="1"/>
</dbReference>
<evidence type="ECO:0000259" key="8">
    <source>
        <dbReference type="PROSITE" id="PS50928"/>
    </source>
</evidence>
<dbReference type="Proteomes" id="UP000275777">
    <property type="component" value="Chromosome"/>
</dbReference>
<dbReference type="PANTHER" id="PTHR43163">
    <property type="entry name" value="DIPEPTIDE TRANSPORT SYSTEM PERMEASE PROTEIN DPPB-RELATED"/>
    <property type="match status" value="1"/>
</dbReference>
<evidence type="ECO:0000256" key="5">
    <source>
        <dbReference type="ARBA" id="ARBA00022989"/>
    </source>
</evidence>
<comment type="subcellular location">
    <subcellularLocation>
        <location evidence="1 7">Cell membrane</location>
        <topology evidence="1 7">Multi-pass membrane protein</topology>
    </subcellularLocation>
</comment>
<feature type="domain" description="ABC transmembrane type-1" evidence="8">
    <location>
        <begin position="94"/>
        <end position="293"/>
    </location>
</feature>
<accession>A0A202BEX7</accession>
<evidence type="ECO:0000256" key="7">
    <source>
        <dbReference type="RuleBase" id="RU363032"/>
    </source>
</evidence>
<dbReference type="EMBL" id="UIGR01000001">
    <property type="protein sequence ID" value="SUX34634.1"/>
    <property type="molecule type" value="Genomic_DNA"/>
</dbReference>
<protein>
    <submittedName>
        <fullName evidence="10">Oligopeptide transport system permease protein oppB</fullName>
    </submittedName>
    <submittedName>
        <fullName evidence="9">Oligopeptide transporter permease</fullName>
    </submittedName>
</protein>
<dbReference type="CDD" id="cd06261">
    <property type="entry name" value="TM_PBP2"/>
    <property type="match status" value="1"/>
</dbReference>
<keyword evidence="12" id="KW-1185">Reference proteome</keyword>
<feature type="transmembrane region" description="Helical" evidence="7">
    <location>
        <begin position="232"/>
        <end position="254"/>
    </location>
</feature>
<dbReference type="NCBIfam" id="NF007008">
    <property type="entry name" value="PRK09471.1"/>
    <property type="match status" value="1"/>
</dbReference>
<dbReference type="RefSeq" id="WP_011137874.1">
    <property type="nucleotide sequence ID" value="NZ_CP024028.1"/>
</dbReference>
<dbReference type="GeneID" id="66366189"/>
<reference evidence="11 14" key="3">
    <citation type="submission" date="2018-12" db="EMBL/GenBank/DDBJ databases">
        <authorList>
            <consortium name="Pathogen Informatics"/>
        </authorList>
    </citation>
    <scope>NUCLEOTIDE SEQUENCE [LARGE SCALE GENOMIC DNA]</scope>
    <source>
        <strain evidence="11 14">NCTC9695</strain>
    </source>
</reference>
<name>A0A1R0MXA2_CHRVL</name>
<feature type="transmembrane region" description="Helical" evidence="7">
    <location>
        <begin position="9"/>
        <end position="27"/>
    </location>
</feature>
<feature type="transmembrane region" description="Helical" evidence="7">
    <location>
        <begin position="173"/>
        <end position="193"/>
    </location>
</feature>
<reference evidence="9 12" key="1">
    <citation type="submission" date="2017-05" db="EMBL/GenBank/DDBJ databases">
        <title>Chromobacterium violaceum GHPS1 isolated from Hydrocarbon polluted soil in French Guiana display an awesome secondary metabolite arsenal and a battery of drug and heavy-metal-resistance and detoxification of xenobiotics proteins.</title>
        <authorList>
            <person name="Belbahri L."/>
        </authorList>
    </citation>
    <scope>NUCLEOTIDE SEQUENCE [LARGE SCALE GENOMIC DNA]</scope>
    <source>
        <strain evidence="9 12">GHPS1</strain>
    </source>
</reference>
<evidence type="ECO:0000256" key="3">
    <source>
        <dbReference type="ARBA" id="ARBA00022475"/>
    </source>
</evidence>
<feature type="transmembrane region" description="Helical" evidence="7">
    <location>
        <begin position="274"/>
        <end position="300"/>
    </location>
</feature>
<keyword evidence="3" id="KW-1003">Cell membrane</keyword>
<dbReference type="InterPro" id="IPR000515">
    <property type="entry name" value="MetI-like"/>
</dbReference>
<reference evidence="10 13" key="2">
    <citation type="submission" date="2018-06" db="EMBL/GenBank/DDBJ databases">
        <authorList>
            <consortium name="Pathogen Informatics"/>
            <person name="Doyle S."/>
        </authorList>
    </citation>
    <scope>NUCLEOTIDE SEQUENCE [LARGE SCALE GENOMIC DNA]</scope>
    <source>
        <strain evidence="10 13">NCTC8684</strain>
    </source>
</reference>
<organism evidence="9 12">
    <name type="scientific">Chromobacterium violaceum</name>
    <dbReference type="NCBI Taxonomy" id="536"/>
    <lineage>
        <taxon>Bacteria</taxon>
        <taxon>Pseudomonadati</taxon>
        <taxon>Pseudomonadota</taxon>
        <taxon>Betaproteobacteria</taxon>
        <taxon>Neisseriales</taxon>
        <taxon>Chromobacteriaceae</taxon>
        <taxon>Chromobacterium</taxon>
    </lineage>
</organism>
<dbReference type="Proteomes" id="UP000196342">
    <property type="component" value="Unassembled WGS sequence"/>
</dbReference>
<dbReference type="PROSITE" id="PS50928">
    <property type="entry name" value="ABC_TM1"/>
    <property type="match status" value="1"/>
</dbReference>
<dbReference type="EMBL" id="NHOO01000002">
    <property type="protein sequence ID" value="OVE50097.1"/>
    <property type="molecule type" value="Genomic_DNA"/>
</dbReference>
<evidence type="ECO:0000256" key="6">
    <source>
        <dbReference type="ARBA" id="ARBA00023136"/>
    </source>
</evidence>
<keyword evidence="5 7" id="KW-1133">Transmembrane helix</keyword>
<dbReference type="PANTHER" id="PTHR43163:SF6">
    <property type="entry name" value="DIPEPTIDE TRANSPORT SYSTEM PERMEASE PROTEIN DPPB-RELATED"/>
    <property type="match status" value="1"/>
</dbReference>
<dbReference type="Gene3D" id="1.10.3720.10">
    <property type="entry name" value="MetI-like"/>
    <property type="match status" value="1"/>
</dbReference>
<evidence type="ECO:0000256" key="4">
    <source>
        <dbReference type="ARBA" id="ARBA00022692"/>
    </source>
</evidence>
<comment type="similarity">
    <text evidence="7">Belongs to the binding-protein-dependent transport system permease family.</text>
</comment>
<sequence length="306" mass="33266">MWSYTFRRILAAIPTLLAVITVCYLLLHMTPGGPFDGERKVSEAVLANLQAKYHLDLPLWQQYLYYLNSLLHGDLGASFRYADWSVNDLVASALPVSATIGGSAILISLFIGVALGITAALRQNSMVDYFVMFLGNIGGAFPSFILGPVLVLIFAVTLKWLPAGGWNHFAPKFMVLPIMLLVFINISTIGRVMRGSLIEVLNSNFIRTARAKGLPLRVIVLRHALKPALMPVVTLLGPLAISSITSAVVTESIFSLPGLGKLIVNGASNRDYTLVLGLVVLVTVITVVFNLLVDLAYAVLDPKIRY</sequence>
<evidence type="ECO:0000313" key="13">
    <source>
        <dbReference type="Proteomes" id="UP000254029"/>
    </source>
</evidence>